<dbReference type="PROSITE" id="PS51219">
    <property type="entry name" value="DPCK"/>
    <property type="match status" value="1"/>
</dbReference>
<dbReference type="SUPFAM" id="SSF52540">
    <property type="entry name" value="P-loop containing nucleoside triphosphate hydrolases"/>
    <property type="match status" value="1"/>
</dbReference>
<dbReference type="CDD" id="cd02022">
    <property type="entry name" value="DPCK"/>
    <property type="match status" value="1"/>
</dbReference>
<dbReference type="GO" id="GO:0015937">
    <property type="term" value="P:coenzyme A biosynthetic process"/>
    <property type="evidence" value="ECO:0007669"/>
    <property type="project" value="UniProtKB-UniRule"/>
</dbReference>
<keyword evidence="5" id="KW-0963">Cytoplasm</keyword>
<dbReference type="GO" id="GO:0005524">
    <property type="term" value="F:ATP binding"/>
    <property type="evidence" value="ECO:0007669"/>
    <property type="project" value="UniProtKB-UniRule"/>
</dbReference>
<feature type="binding site" evidence="5">
    <location>
        <begin position="11"/>
        <end position="16"/>
    </location>
    <ligand>
        <name>ATP</name>
        <dbReference type="ChEBI" id="CHEBI:30616"/>
    </ligand>
</feature>
<dbReference type="Proteomes" id="UP000321578">
    <property type="component" value="Unassembled WGS sequence"/>
</dbReference>
<dbReference type="EMBL" id="VORO01000001">
    <property type="protein sequence ID" value="TXD91197.1"/>
    <property type="molecule type" value="Genomic_DNA"/>
</dbReference>
<protein>
    <recommendedName>
        <fullName evidence="5 6">Dephospho-CoA kinase</fullName>
        <ecNumber evidence="5 6">2.7.1.24</ecNumber>
    </recommendedName>
    <alternativeName>
        <fullName evidence="5">Dephosphocoenzyme A kinase</fullName>
    </alternativeName>
</protein>
<sequence length="196" mass="22203">MIVVGLTGGIGSGKTTVANFFKTLGVPVYIADDEAKKLMNSSKVIKKELVAIFGSKAYLDGLLNRDYLANKIFTDQSLLQKMNKIVHPQVAKHFKEWLKKQNSDYVIKEAAIIFEHQKQAEYDRIITVVATKEARMKRLLKRDGSSRARIEAIMANQMPDSDKIKRSHFVIENNLLEATEKQVLETHNSILESLKI</sequence>
<comment type="pathway">
    <text evidence="5">Cofactor biosynthesis; coenzyme A biosynthesis; CoA from (R)-pantothenate: step 5/5.</text>
</comment>
<evidence type="ECO:0000256" key="6">
    <source>
        <dbReference type="NCBIfam" id="TIGR00152"/>
    </source>
</evidence>
<comment type="catalytic activity">
    <reaction evidence="5">
        <text>3'-dephospho-CoA + ATP = ADP + CoA + H(+)</text>
        <dbReference type="Rhea" id="RHEA:18245"/>
        <dbReference type="ChEBI" id="CHEBI:15378"/>
        <dbReference type="ChEBI" id="CHEBI:30616"/>
        <dbReference type="ChEBI" id="CHEBI:57287"/>
        <dbReference type="ChEBI" id="CHEBI:57328"/>
        <dbReference type="ChEBI" id="CHEBI:456216"/>
        <dbReference type="EC" id="2.7.1.24"/>
    </reaction>
</comment>
<dbReference type="PANTHER" id="PTHR10695:SF46">
    <property type="entry name" value="BIFUNCTIONAL COENZYME A SYNTHASE-RELATED"/>
    <property type="match status" value="1"/>
</dbReference>
<evidence type="ECO:0000313" key="7">
    <source>
        <dbReference type="EMBL" id="TXD91197.1"/>
    </source>
</evidence>
<comment type="subcellular location">
    <subcellularLocation>
        <location evidence="5">Cytoplasm</location>
    </subcellularLocation>
</comment>
<evidence type="ECO:0000256" key="2">
    <source>
        <dbReference type="ARBA" id="ARBA00022741"/>
    </source>
</evidence>
<dbReference type="PRINTS" id="PR00988">
    <property type="entry name" value="URIDINKINASE"/>
</dbReference>
<dbReference type="InterPro" id="IPR027417">
    <property type="entry name" value="P-loop_NTPase"/>
</dbReference>
<dbReference type="HAMAP" id="MF_00376">
    <property type="entry name" value="Dephospho_CoA_kinase"/>
    <property type="match status" value="1"/>
</dbReference>
<dbReference type="EC" id="2.7.1.24" evidence="5 6"/>
<proteinExistence type="inferred from homology"/>
<evidence type="ECO:0000313" key="8">
    <source>
        <dbReference type="Proteomes" id="UP000321578"/>
    </source>
</evidence>
<evidence type="ECO:0000256" key="5">
    <source>
        <dbReference type="HAMAP-Rule" id="MF_00376"/>
    </source>
</evidence>
<comment type="caution">
    <text evidence="7">The sequence shown here is derived from an EMBL/GenBank/DDBJ whole genome shotgun (WGS) entry which is preliminary data.</text>
</comment>
<keyword evidence="5 7" id="KW-0808">Transferase</keyword>
<organism evidence="7 8">
    <name type="scientific">Subsaximicrobium wynnwilliamsii</name>
    <dbReference type="NCBI Taxonomy" id="291179"/>
    <lineage>
        <taxon>Bacteria</taxon>
        <taxon>Pseudomonadati</taxon>
        <taxon>Bacteroidota</taxon>
        <taxon>Flavobacteriia</taxon>
        <taxon>Flavobacteriales</taxon>
        <taxon>Flavobacteriaceae</taxon>
        <taxon>Subsaximicrobium</taxon>
    </lineage>
</organism>
<evidence type="ECO:0000256" key="4">
    <source>
        <dbReference type="ARBA" id="ARBA00022993"/>
    </source>
</evidence>
<dbReference type="Pfam" id="PF01121">
    <property type="entry name" value="CoaE"/>
    <property type="match status" value="1"/>
</dbReference>
<gene>
    <name evidence="5" type="primary">coaE</name>
    <name evidence="7" type="ORF">ESY86_01005</name>
</gene>
<comment type="similarity">
    <text evidence="1 5">Belongs to the CoaE family.</text>
</comment>
<evidence type="ECO:0000256" key="3">
    <source>
        <dbReference type="ARBA" id="ARBA00022840"/>
    </source>
</evidence>
<reference evidence="7 8" key="1">
    <citation type="submission" date="2019-08" db="EMBL/GenBank/DDBJ databases">
        <title>Genomes of Subsaximicrobium wynnwilliamsii strains.</title>
        <authorList>
            <person name="Bowman J.P."/>
        </authorList>
    </citation>
    <scope>NUCLEOTIDE SEQUENCE [LARGE SCALE GENOMIC DNA]</scope>
    <source>
        <strain evidence="7 8">2-80-2</strain>
    </source>
</reference>
<accession>A0A5C6ZP05</accession>
<dbReference type="NCBIfam" id="TIGR00152">
    <property type="entry name" value="dephospho-CoA kinase"/>
    <property type="match status" value="1"/>
</dbReference>
<evidence type="ECO:0000256" key="1">
    <source>
        <dbReference type="ARBA" id="ARBA00009018"/>
    </source>
</evidence>
<name>A0A5C6ZP05_9FLAO</name>
<dbReference type="InterPro" id="IPR001977">
    <property type="entry name" value="Depp_CoAkinase"/>
</dbReference>
<dbReference type="RefSeq" id="WP_147084659.1">
    <property type="nucleotide sequence ID" value="NZ_VORM01000003.1"/>
</dbReference>
<comment type="function">
    <text evidence="5">Catalyzes the phosphorylation of the 3'-hydroxyl group of dephosphocoenzyme A to form coenzyme A.</text>
</comment>
<dbReference type="GO" id="GO:0005737">
    <property type="term" value="C:cytoplasm"/>
    <property type="evidence" value="ECO:0007669"/>
    <property type="project" value="UniProtKB-SubCell"/>
</dbReference>
<dbReference type="Gene3D" id="3.40.50.300">
    <property type="entry name" value="P-loop containing nucleotide triphosphate hydrolases"/>
    <property type="match status" value="1"/>
</dbReference>
<keyword evidence="8" id="KW-1185">Reference proteome</keyword>
<dbReference type="UniPathway" id="UPA00241">
    <property type="reaction ID" value="UER00356"/>
</dbReference>
<dbReference type="PANTHER" id="PTHR10695">
    <property type="entry name" value="DEPHOSPHO-COA KINASE-RELATED"/>
    <property type="match status" value="1"/>
</dbReference>
<keyword evidence="3 5" id="KW-0067">ATP-binding</keyword>
<dbReference type="GO" id="GO:0004140">
    <property type="term" value="F:dephospho-CoA kinase activity"/>
    <property type="evidence" value="ECO:0007669"/>
    <property type="project" value="UniProtKB-UniRule"/>
</dbReference>
<keyword evidence="5 7" id="KW-0418">Kinase</keyword>
<dbReference type="OrthoDB" id="9812943at2"/>
<keyword evidence="2 5" id="KW-0547">Nucleotide-binding</keyword>
<keyword evidence="4 5" id="KW-0173">Coenzyme A biosynthesis</keyword>
<dbReference type="AlphaFoldDB" id="A0A5C6ZP05"/>